<feature type="domain" description="Flavoprotein" evidence="1">
    <location>
        <begin position="3"/>
        <end position="182"/>
    </location>
</feature>
<dbReference type="KEGG" id="tsph:KIH39_05730"/>
<dbReference type="InterPro" id="IPR003382">
    <property type="entry name" value="Flavoprotein"/>
</dbReference>
<dbReference type="SUPFAM" id="SSF52507">
    <property type="entry name" value="Homo-oligomeric flavin-containing Cys decarboxylases, HFCD"/>
    <property type="match status" value="1"/>
</dbReference>
<dbReference type="Pfam" id="PF02441">
    <property type="entry name" value="Flavoprotein"/>
    <property type="match status" value="1"/>
</dbReference>
<reference evidence="2" key="1">
    <citation type="submission" date="2021-05" db="EMBL/GenBank/DDBJ databases">
        <title>Complete genome sequence of the cellulolytic planctomycete Telmatocola sphagniphila SP2T and characterization of the first cellulase from planctomycetes.</title>
        <authorList>
            <person name="Rakitin A.L."/>
            <person name="Beletsky A.V."/>
            <person name="Naumoff D.G."/>
            <person name="Kulichevskaya I.S."/>
            <person name="Mardanov A.V."/>
            <person name="Ravin N.V."/>
            <person name="Dedysh S.N."/>
        </authorList>
    </citation>
    <scope>NUCLEOTIDE SEQUENCE</scope>
    <source>
        <strain evidence="2">SP2T</strain>
    </source>
</reference>
<proteinExistence type="predicted"/>
<dbReference type="GO" id="GO:0004633">
    <property type="term" value="F:phosphopantothenoylcysteine decarboxylase activity"/>
    <property type="evidence" value="ECO:0007669"/>
    <property type="project" value="TreeGrafter"/>
</dbReference>
<organism evidence="2 3">
    <name type="scientific">Telmatocola sphagniphila</name>
    <dbReference type="NCBI Taxonomy" id="1123043"/>
    <lineage>
        <taxon>Bacteria</taxon>
        <taxon>Pseudomonadati</taxon>
        <taxon>Planctomycetota</taxon>
        <taxon>Planctomycetia</taxon>
        <taxon>Gemmatales</taxon>
        <taxon>Gemmataceae</taxon>
    </lineage>
</organism>
<dbReference type="Proteomes" id="UP000676194">
    <property type="component" value="Chromosome"/>
</dbReference>
<evidence type="ECO:0000259" key="1">
    <source>
        <dbReference type="Pfam" id="PF02441"/>
    </source>
</evidence>
<dbReference type="GO" id="GO:0015937">
    <property type="term" value="P:coenzyme A biosynthetic process"/>
    <property type="evidence" value="ECO:0007669"/>
    <property type="project" value="TreeGrafter"/>
</dbReference>
<name>A0A8E6EZ65_9BACT</name>
<dbReference type="RefSeq" id="WP_213498302.1">
    <property type="nucleotide sequence ID" value="NZ_CP074694.1"/>
</dbReference>
<dbReference type="PANTHER" id="PTHR14359:SF6">
    <property type="entry name" value="PHOSPHOPANTOTHENOYLCYSTEINE DECARBOXYLASE"/>
    <property type="match status" value="1"/>
</dbReference>
<evidence type="ECO:0000313" key="2">
    <source>
        <dbReference type="EMBL" id="QVL33413.1"/>
    </source>
</evidence>
<evidence type="ECO:0000313" key="3">
    <source>
        <dbReference type="Proteomes" id="UP000676194"/>
    </source>
</evidence>
<dbReference type="GO" id="GO:0071513">
    <property type="term" value="C:phosphopantothenoylcysteine decarboxylase complex"/>
    <property type="evidence" value="ECO:0007669"/>
    <property type="project" value="TreeGrafter"/>
</dbReference>
<dbReference type="EMBL" id="CP074694">
    <property type="protein sequence ID" value="QVL33413.1"/>
    <property type="molecule type" value="Genomic_DNA"/>
</dbReference>
<sequence length="190" mass="21251">MANILLGVTGSVAAIKVPELFAELTALGHQVRIVTTQKAKYFFDNAPFIAQKCLIDDAAEWPGQEDGRQYQRGDMVLHIELRKWADLFLIAPLDANTLAKVANGICDNCLTSVYRCWDLTRPVVIAPAMNTLMWEHPVTDRNLKQLQQDCKKLRICWPQEKLLACGDMGTGAMASIPEILSQCYLDQKNS</sequence>
<dbReference type="Gene3D" id="3.40.50.1950">
    <property type="entry name" value="Flavin prenyltransferase-like"/>
    <property type="match status" value="1"/>
</dbReference>
<keyword evidence="3" id="KW-1185">Reference proteome</keyword>
<dbReference type="PANTHER" id="PTHR14359">
    <property type="entry name" value="HOMO-OLIGOMERIC FLAVIN CONTAINING CYS DECARBOXYLASE FAMILY"/>
    <property type="match status" value="1"/>
</dbReference>
<dbReference type="AlphaFoldDB" id="A0A8E6EZ65"/>
<accession>A0A8E6EZ65</accession>
<gene>
    <name evidence="2" type="ORF">KIH39_05730</name>
</gene>
<dbReference type="GO" id="GO:0010181">
    <property type="term" value="F:FMN binding"/>
    <property type="evidence" value="ECO:0007669"/>
    <property type="project" value="TreeGrafter"/>
</dbReference>
<protein>
    <submittedName>
        <fullName evidence="2">Phosphopantothenoylcysteine decarboxylase</fullName>
    </submittedName>
</protein>
<dbReference type="InterPro" id="IPR036551">
    <property type="entry name" value="Flavin_trans-like"/>
</dbReference>